<dbReference type="AlphaFoldDB" id="A0A2U2PCV3"/>
<feature type="transmembrane region" description="Helical" evidence="1">
    <location>
        <begin position="204"/>
        <end position="224"/>
    </location>
</feature>
<keyword evidence="3" id="KW-1185">Reference proteome</keyword>
<keyword evidence="1" id="KW-1133">Transmembrane helix</keyword>
<dbReference type="PANTHER" id="PTHR34219:SF3">
    <property type="entry name" value="BLL7967 PROTEIN"/>
    <property type="match status" value="1"/>
</dbReference>
<keyword evidence="1" id="KW-0812">Transmembrane</keyword>
<feature type="transmembrane region" description="Helical" evidence="1">
    <location>
        <begin position="347"/>
        <end position="368"/>
    </location>
</feature>
<comment type="caution">
    <text evidence="2">The sequence shown here is derived from an EMBL/GenBank/DDBJ whole genome shotgun (WGS) entry which is preliminary data.</text>
</comment>
<dbReference type="EMBL" id="QEAS01000016">
    <property type="protein sequence ID" value="PWG79231.1"/>
    <property type="molecule type" value="Genomic_DNA"/>
</dbReference>
<evidence type="ECO:0000313" key="2">
    <source>
        <dbReference type="EMBL" id="PWG79231.1"/>
    </source>
</evidence>
<gene>
    <name evidence="2" type="ORF">DDR33_18265</name>
</gene>
<dbReference type="RefSeq" id="WP_109417247.1">
    <property type="nucleotide sequence ID" value="NZ_QEAS01000016.1"/>
</dbReference>
<dbReference type="Proteomes" id="UP000245647">
    <property type="component" value="Unassembled WGS sequence"/>
</dbReference>
<sequence length="389" mass="44774">MTLKRAIGKLHLWLGLASGLVVFILGITGCILVFEYDLRDLIYKDRYFIEQENKPRLPVQQMISIGEQAMGHGLKATAVRIYEAGNRTAAIYVYKENPRGWNYFDAIDAEYTVFVNPYNGRVQHVENTKFEFFRLMVMLHYDLLMESIGKQVIGWSTVIFIVLLISGLILWWPKNKAAAKQRFAFRWKDTTKWKRKNYDLHNILGFYALIAALIIGLTGLVWAFKWFDHSLQWLANGGSATPEEKTYHSDSLAVKKPGVLDMVVADMRKRSPNELYAVSIPQTAKEAIYAYSQTESVGYKWTSLYYDRNTGANLYTQYYSERVAGDKLRSMNYYIHTGAILNMPGKILAFIVSFICAGLPVTGFYIWIGRKNKKKAKRPVHLHRRINTS</sequence>
<evidence type="ECO:0000313" key="3">
    <source>
        <dbReference type="Proteomes" id="UP000245647"/>
    </source>
</evidence>
<reference evidence="2 3" key="1">
    <citation type="submission" date="2018-04" db="EMBL/GenBank/DDBJ databases">
        <title>Pedobacter chongqingensis sp. nov., isolated from a rottenly hemp rope.</title>
        <authorList>
            <person name="Cai Y."/>
        </authorList>
    </citation>
    <scope>NUCLEOTIDE SEQUENCE [LARGE SCALE GENOMIC DNA]</scope>
    <source>
        <strain evidence="2 3">FJ4-8</strain>
    </source>
</reference>
<name>A0A2U2PCV3_9SPHI</name>
<feature type="transmembrane region" description="Helical" evidence="1">
    <location>
        <begin position="12"/>
        <end position="34"/>
    </location>
</feature>
<dbReference type="PANTHER" id="PTHR34219">
    <property type="entry name" value="IRON-REGULATED INNER MEMBRANE PROTEIN-RELATED"/>
    <property type="match status" value="1"/>
</dbReference>
<dbReference type="PROSITE" id="PS51257">
    <property type="entry name" value="PROKAR_LIPOPROTEIN"/>
    <property type="match status" value="1"/>
</dbReference>
<evidence type="ECO:0000256" key="1">
    <source>
        <dbReference type="SAM" id="Phobius"/>
    </source>
</evidence>
<evidence type="ECO:0008006" key="4">
    <source>
        <dbReference type="Google" id="ProtNLM"/>
    </source>
</evidence>
<keyword evidence="1" id="KW-0472">Membrane</keyword>
<dbReference type="Pfam" id="PF03929">
    <property type="entry name" value="PepSY_TM"/>
    <property type="match status" value="1"/>
</dbReference>
<organism evidence="2 3">
    <name type="scientific">Pararcticibacter amylolyticus</name>
    <dbReference type="NCBI Taxonomy" id="2173175"/>
    <lineage>
        <taxon>Bacteria</taxon>
        <taxon>Pseudomonadati</taxon>
        <taxon>Bacteroidota</taxon>
        <taxon>Sphingobacteriia</taxon>
        <taxon>Sphingobacteriales</taxon>
        <taxon>Sphingobacteriaceae</taxon>
        <taxon>Pararcticibacter</taxon>
    </lineage>
</organism>
<accession>A0A2U2PCV3</accession>
<protein>
    <recommendedName>
        <fullName evidence="4">PepSY domain-containing protein</fullName>
    </recommendedName>
</protein>
<proteinExistence type="predicted"/>
<dbReference type="OrthoDB" id="111691at2"/>
<feature type="transmembrane region" description="Helical" evidence="1">
    <location>
        <begin position="152"/>
        <end position="172"/>
    </location>
</feature>
<dbReference type="InterPro" id="IPR005625">
    <property type="entry name" value="PepSY-ass_TM"/>
</dbReference>